<gene>
    <name evidence="3" type="ORF">HBF32_07825</name>
</gene>
<dbReference type="EMBL" id="JAAQTL010000001">
    <property type="protein sequence ID" value="NID15369.1"/>
    <property type="molecule type" value="Genomic_DNA"/>
</dbReference>
<protein>
    <submittedName>
        <fullName evidence="3">Acyltransferase</fullName>
    </submittedName>
</protein>
<feature type="transmembrane region" description="Helical" evidence="1">
    <location>
        <begin position="262"/>
        <end position="284"/>
    </location>
</feature>
<keyword evidence="4" id="KW-1185">Reference proteome</keyword>
<feature type="transmembrane region" description="Helical" evidence="1">
    <location>
        <begin position="183"/>
        <end position="205"/>
    </location>
</feature>
<comment type="caution">
    <text evidence="3">The sequence shown here is derived from an EMBL/GenBank/DDBJ whole genome shotgun (WGS) entry which is preliminary data.</text>
</comment>
<dbReference type="Proteomes" id="UP000518878">
    <property type="component" value="Unassembled WGS sequence"/>
</dbReference>
<keyword evidence="1" id="KW-0472">Membrane</keyword>
<dbReference type="InterPro" id="IPR050879">
    <property type="entry name" value="Acyltransferase_3"/>
</dbReference>
<feature type="transmembrane region" description="Helical" evidence="1">
    <location>
        <begin position="334"/>
        <end position="355"/>
    </location>
</feature>
<evidence type="ECO:0000259" key="2">
    <source>
        <dbReference type="Pfam" id="PF01757"/>
    </source>
</evidence>
<dbReference type="PANTHER" id="PTHR23028">
    <property type="entry name" value="ACETYLTRANSFERASE"/>
    <property type="match status" value="1"/>
</dbReference>
<organism evidence="3 4">
    <name type="scientific">Luteibacter yeojuensis</name>
    <dbReference type="NCBI Taxonomy" id="345309"/>
    <lineage>
        <taxon>Bacteria</taxon>
        <taxon>Pseudomonadati</taxon>
        <taxon>Pseudomonadota</taxon>
        <taxon>Gammaproteobacteria</taxon>
        <taxon>Lysobacterales</taxon>
        <taxon>Rhodanobacteraceae</taxon>
        <taxon>Luteibacter</taxon>
    </lineage>
</organism>
<proteinExistence type="predicted"/>
<feature type="transmembrane region" description="Helical" evidence="1">
    <location>
        <begin position="239"/>
        <end position="256"/>
    </location>
</feature>
<keyword evidence="3" id="KW-0808">Transferase</keyword>
<reference evidence="3 4" key="1">
    <citation type="journal article" date="2006" name="Int. J. Syst. Evol. Microbiol.">
        <title>Dyella yeojuensis sp. nov., isolated from greenhouse soil in Korea.</title>
        <authorList>
            <person name="Kim B.Y."/>
            <person name="Weon H.Y."/>
            <person name="Lee K.H."/>
            <person name="Seok S.J."/>
            <person name="Kwon S.W."/>
            <person name="Go S.J."/>
            <person name="Stackebrandt E."/>
        </authorList>
    </citation>
    <scope>NUCLEOTIDE SEQUENCE [LARGE SCALE GENOMIC DNA]</scope>
    <source>
        <strain evidence="3 4">DSM 17673</strain>
    </source>
</reference>
<dbReference type="InterPro" id="IPR002656">
    <property type="entry name" value="Acyl_transf_3_dom"/>
</dbReference>
<feature type="transmembrane region" description="Helical" evidence="1">
    <location>
        <begin position="48"/>
        <end position="70"/>
    </location>
</feature>
<keyword evidence="3" id="KW-0012">Acyltransferase</keyword>
<evidence type="ECO:0000313" key="4">
    <source>
        <dbReference type="Proteomes" id="UP000518878"/>
    </source>
</evidence>
<evidence type="ECO:0000313" key="3">
    <source>
        <dbReference type="EMBL" id="NID15369.1"/>
    </source>
</evidence>
<dbReference type="AlphaFoldDB" id="A0A7X5QU00"/>
<feature type="transmembrane region" description="Helical" evidence="1">
    <location>
        <begin position="91"/>
        <end position="112"/>
    </location>
</feature>
<dbReference type="GO" id="GO:0016020">
    <property type="term" value="C:membrane"/>
    <property type="evidence" value="ECO:0007669"/>
    <property type="project" value="TreeGrafter"/>
</dbReference>
<feature type="transmembrane region" description="Helical" evidence="1">
    <location>
        <begin position="296"/>
        <end position="314"/>
    </location>
</feature>
<keyword evidence="1" id="KW-1133">Transmembrane helix</keyword>
<name>A0A7X5QU00_9GAMM</name>
<dbReference type="GO" id="GO:0016747">
    <property type="term" value="F:acyltransferase activity, transferring groups other than amino-acyl groups"/>
    <property type="evidence" value="ECO:0007669"/>
    <property type="project" value="InterPro"/>
</dbReference>
<feature type="domain" description="Acyltransferase 3" evidence="2">
    <location>
        <begin position="12"/>
        <end position="351"/>
    </location>
</feature>
<dbReference type="Pfam" id="PF01757">
    <property type="entry name" value="Acyl_transf_3"/>
    <property type="match status" value="1"/>
</dbReference>
<dbReference type="RefSeq" id="WP_166699118.1">
    <property type="nucleotide sequence ID" value="NZ_JAAQTL010000001.1"/>
</dbReference>
<sequence length="398" mass="44217">MDASHRAHGKNLDIEVLRAVAIIGTLWAHLDILFYWGSPALKAISTVFVFWGGVDLFFAISGYVITSSLLRAMEDAASLRDLAIPFWIRRFWRIVPSAWAWLAVTLIASMLFQHTGYLGTPRGNLTDTLWSVAQLANLHFSRVYAHLTDNYGINQVYWSLSLEEQCYLVMPFILFLASRSWSVFVLFVIVAAQIFLSRPFLGTLWFFRTDALALGALIAMARGTSAYHRIEPTILRRRLISYGALAGTVLLIGAIGGNSGSFSLATSAMGVVAAAAVWIASYDRDYTMPRGPTKRLLTYLGARSYAIYLIHIPVYRGLREATASIPVDVISQGFYPIAYFVIAIVATLAISEINYRYIETPLRRFGARIADARSQGRQSSPEVSSSLTTSGRFIRNDA</sequence>
<accession>A0A7X5QU00</accession>
<evidence type="ECO:0000256" key="1">
    <source>
        <dbReference type="SAM" id="Phobius"/>
    </source>
</evidence>
<keyword evidence="1" id="KW-0812">Transmembrane</keyword>
<dbReference type="GO" id="GO:0009103">
    <property type="term" value="P:lipopolysaccharide biosynthetic process"/>
    <property type="evidence" value="ECO:0007669"/>
    <property type="project" value="TreeGrafter"/>
</dbReference>
<dbReference type="PANTHER" id="PTHR23028:SF53">
    <property type="entry name" value="ACYL_TRANSF_3 DOMAIN-CONTAINING PROTEIN"/>
    <property type="match status" value="1"/>
</dbReference>
<feature type="transmembrane region" description="Helical" evidence="1">
    <location>
        <begin position="16"/>
        <end position="36"/>
    </location>
</feature>